<keyword evidence="4" id="KW-0732">Signal</keyword>
<feature type="transmembrane region" description="Helical" evidence="3">
    <location>
        <begin position="207"/>
        <end position="227"/>
    </location>
</feature>
<sequence>MGLSLAMLFFAMLTLSALDAEFAWSVFLPVGNDRRFHNEQVDRKEKVLEKRLLIMFCIFCFICGIPLCARGGIFIFHAIENLNANWNSFSLSLIQVVIVCYVYVKLILLVVFFLYEYIWSNYRTLHLQISSDVSPAYLFWKQTKHFFVLWVVTSSTHGPYLVPLFWYRFVWATLPIFRAYGLLLASIWRYERVSFNGHTLPWFYETIAWIVMIGPLFVPFNILYTVYDAKQNGKPWRSVVSTCNWRHKKKEEESKQPQHTVDDDNDYCTSIHYPRSFCQIQQNFPKISVTCVEDDPSYDRVREKIREMEEKMSADVKVMESEEDRQEIEQWLGGASNQSISNEEAEEQEEETDDQFSQVKEDDTRPTGRIKDWQAKQCEWPEGVPKARPKLSKDASIQSTLEPIDR</sequence>
<feature type="signal peptide" evidence="4">
    <location>
        <begin position="1"/>
        <end position="20"/>
    </location>
</feature>
<keyword evidence="5" id="KW-1185">Reference proteome</keyword>
<evidence type="ECO:0000256" key="3">
    <source>
        <dbReference type="SAM" id="Phobius"/>
    </source>
</evidence>
<keyword evidence="3" id="KW-0472">Membrane</keyword>
<dbReference type="PROSITE" id="PS50267">
    <property type="entry name" value="NA_NEUROTRAN_SYMP_3"/>
    <property type="match status" value="1"/>
</dbReference>
<feature type="binding site" evidence="1">
    <location>
        <position position="19"/>
    </location>
    <ligand>
        <name>Na(+)</name>
        <dbReference type="ChEBI" id="CHEBI:29101"/>
        <label>1</label>
    </ligand>
</feature>
<feature type="transmembrane region" description="Helical" evidence="3">
    <location>
        <begin position="6"/>
        <end position="31"/>
    </location>
</feature>
<dbReference type="Pfam" id="PF00209">
    <property type="entry name" value="SNF"/>
    <property type="match status" value="1"/>
</dbReference>
<dbReference type="GO" id="GO:0015179">
    <property type="term" value="F:L-amino acid transmembrane transporter activity"/>
    <property type="evidence" value="ECO:0007669"/>
    <property type="project" value="TreeGrafter"/>
</dbReference>
<feature type="compositionally biased region" description="Polar residues" evidence="2">
    <location>
        <begin position="395"/>
        <end position="406"/>
    </location>
</feature>
<feature type="compositionally biased region" description="Acidic residues" evidence="2">
    <location>
        <begin position="343"/>
        <end position="354"/>
    </location>
</feature>
<dbReference type="PANTHER" id="PTHR11616">
    <property type="entry name" value="SODIUM/CHLORIDE DEPENDENT TRANSPORTER"/>
    <property type="match status" value="1"/>
</dbReference>
<dbReference type="GO" id="GO:0089718">
    <property type="term" value="P:amino acid import across plasma membrane"/>
    <property type="evidence" value="ECO:0007669"/>
    <property type="project" value="TreeGrafter"/>
</dbReference>
<keyword evidence="1" id="KW-0915">Sodium</keyword>
<feature type="region of interest" description="Disordered" evidence="2">
    <location>
        <begin position="332"/>
        <end position="406"/>
    </location>
</feature>
<feature type="transmembrane region" description="Helical" evidence="3">
    <location>
        <begin position="165"/>
        <end position="187"/>
    </location>
</feature>
<feature type="chain" id="PRO_5037183929" evidence="4">
    <location>
        <begin position="21"/>
        <end position="406"/>
    </location>
</feature>
<dbReference type="WBParaSite" id="jg10755">
    <property type="protein sequence ID" value="jg10755"/>
    <property type="gene ID" value="jg10755"/>
</dbReference>
<evidence type="ECO:0000256" key="4">
    <source>
        <dbReference type="SAM" id="SignalP"/>
    </source>
</evidence>
<keyword evidence="3" id="KW-1133">Transmembrane helix</keyword>
<dbReference type="GO" id="GO:0046872">
    <property type="term" value="F:metal ion binding"/>
    <property type="evidence" value="ECO:0007669"/>
    <property type="project" value="UniProtKB-KW"/>
</dbReference>
<feature type="transmembrane region" description="Helical" evidence="3">
    <location>
        <begin position="91"/>
        <end position="115"/>
    </location>
</feature>
<dbReference type="InterPro" id="IPR000175">
    <property type="entry name" value="Na/ntran_symport"/>
</dbReference>
<evidence type="ECO:0000256" key="2">
    <source>
        <dbReference type="SAM" id="MobiDB-lite"/>
    </source>
</evidence>
<dbReference type="GO" id="GO:0005283">
    <property type="term" value="F:amino acid:sodium symporter activity"/>
    <property type="evidence" value="ECO:0007669"/>
    <property type="project" value="TreeGrafter"/>
</dbReference>
<dbReference type="GO" id="GO:0005886">
    <property type="term" value="C:plasma membrane"/>
    <property type="evidence" value="ECO:0007669"/>
    <property type="project" value="TreeGrafter"/>
</dbReference>
<dbReference type="Proteomes" id="UP000887574">
    <property type="component" value="Unplaced"/>
</dbReference>
<feature type="compositionally biased region" description="Basic and acidic residues" evidence="2">
    <location>
        <begin position="359"/>
        <end position="374"/>
    </location>
</feature>
<accession>A0A915CPK8</accession>
<feature type="transmembrane region" description="Helical" evidence="3">
    <location>
        <begin position="52"/>
        <end position="79"/>
    </location>
</feature>
<keyword evidence="1" id="KW-0479">Metal-binding</keyword>
<reference evidence="6" key="1">
    <citation type="submission" date="2022-11" db="UniProtKB">
        <authorList>
            <consortium name="WormBaseParasite"/>
        </authorList>
    </citation>
    <scope>IDENTIFICATION</scope>
</reference>
<proteinExistence type="predicted"/>
<protein>
    <submittedName>
        <fullName evidence="6">Uncharacterized protein</fullName>
    </submittedName>
</protein>
<dbReference type="PANTHER" id="PTHR11616:SF324">
    <property type="entry name" value="SODIUM-DEPENDENT TRANSPORTER SNF-12"/>
    <property type="match status" value="1"/>
</dbReference>
<evidence type="ECO:0000313" key="6">
    <source>
        <dbReference type="WBParaSite" id="jg10755"/>
    </source>
</evidence>
<evidence type="ECO:0000313" key="5">
    <source>
        <dbReference type="Proteomes" id="UP000887574"/>
    </source>
</evidence>
<evidence type="ECO:0000256" key="1">
    <source>
        <dbReference type="PIRSR" id="PIRSR600175-1"/>
    </source>
</evidence>
<dbReference type="AlphaFoldDB" id="A0A915CPK8"/>
<keyword evidence="3" id="KW-0812">Transmembrane</keyword>
<organism evidence="5 6">
    <name type="scientific">Ditylenchus dipsaci</name>
    <dbReference type="NCBI Taxonomy" id="166011"/>
    <lineage>
        <taxon>Eukaryota</taxon>
        <taxon>Metazoa</taxon>
        <taxon>Ecdysozoa</taxon>
        <taxon>Nematoda</taxon>
        <taxon>Chromadorea</taxon>
        <taxon>Rhabditida</taxon>
        <taxon>Tylenchina</taxon>
        <taxon>Tylenchomorpha</taxon>
        <taxon>Sphaerularioidea</taxon>
        <taxon>Anguinidae</taxon>
        <taxon>Anguininae</taxon>
        <taxon>Ditylenchus</taxon>
    </lineage>
</organism>
<name>A0A915CPK8_9BILA</name>